<evidence type="ECO:0000313" key="2">
    <source>
        <dbReference type="EMBL" id="EEH33398.2"/>
    </source>
</evidence>
<dbReference type="VEuPathDB" id="FungiDB:PAAG_04448"/>
<feature type="compositionally biased region" description="Polar residues" evidence="1">
    <location>
        <begin position="1"/>
        <end position="10"/>
    </location>
</feature>
<name>C1H104_PARBA</name>
<dbReference type="KEGG" id="pbl:PAAG_04448"/>
<feature type="region of interest" description="Disordered" evidence="1">
    <location>
        <begin position="1"/>
        <end position="40"/>
    </location>
</feature>
<dbReference type="GeneID" id="9096811"/>
<protein>
    <submittedName>
        <fullName evidence="2">Uncharacterized protein</fullName>
    </submittedName>
</protein>
<sequence length="69" mass="7967">MPPEIRSSTATKRERKRRDDETRSTVFSNPPENGLRNCGYRNLETNDRWRLSGMGRPISTTENEREGVG</sequence>
<accession>C1H104</accession>
<organism evidence="2 3">
    <name type="scientific">Paracoccidioides lutzii (strain ATCC MYA-826 / Pb01)</name>
    <name type="common">Paracoccidioides brasiliensis</name>
    <dbReference type="NCBI Taxonomy" id="502779"/>
    <lineage>
        <taxon>Eukaryota</taxon>
        <taxon>Fungi</taxon>
        <taxon>Dikarya</taxon>
        <taxon>Ascomycota</taxon>
        <taxon>Pezizomycotina</taxon>
        <taxon>Eurotiomycetes</taxon>
        <taxon>Eurotiomycetidae</taxon>
        <taxon>Onygenales</taxon>
        <taxon>Ajellomycetaceae</taxon>
        <taxon>Paracoccidioides</taxon>
    </lineage>
</organism>
<dbReference type="HOGENOM" id="CLU_2776610_0_0_1"/>
<gene>
    <name evidence="2" type="ORF">PAAG_04448</name>
</gene>
<dbReference type="EMBL" id="KN294002">
    <property type="protein sequence ID" value="EEH33398.2"/>
    <property type="molecule type" value="Genomic_DNA"/>
</dbReference>
<reference evidence="2 3" key="1">
    <citation type="journal article" date="2011" name="PLoS Genet.">
        <title>Comparative genomic analysis of human fungal pathogens causing paracoccidioidomycosis.</title>
        <authorList>
            <person name="Desjardins C.A."/>
            <person name="Champion M.D."/>
            <person name="Holder J.W."/>
            <person name="Muszewska A."/>
            <person name="Goldberg J."/>
            <person name="Bailao A.M."/>
            <person name="Brigido M.M."/>
            <person name="Ferreira M.E."/>
            <person name="Garcia A.M."/>
            <person name="Grynberg M."/>
            <person name="Gujja S."/>
            <person name="Heiman D.I."/>
            <person name="Henn M.R."/>
            <person name="Kodira C.D."/>
            <person name="Leon-Narvaez H."/>
            <person name="Longo L.V."/>
            <person name="Ma L.J."/>
            <person name="Malavazi I."/>
            <person name="Matsuo A.L."/>
            <person name="Morais F.V."/>
            <person name="Pereira M."/>
            <person name="Rodriguez-Brito S."/>
            <person name="Sakthikumar S."/>
            <person name="Salem-Izacc S.M."/>
            <person name="Sykes S.M."/>
            <person name="Teixeira M.M."/>
            <person name="Vallejo M.C."/>
            <person name="Walter M.E."/>
            <person name="Yandava C."/>
            <person name="Young S."/>
            <person name="Zeng Q."/>
            <person name="Zucker J."/>
            <person name="Felipe M.S."/>
            <person name="Goldman G.H."/>
            <person name="Haas B.J."/>
            <person name="McEwen J.G."/>
            <person name="Nino-Vega G."/>
            <person name="Puccia R."/>
            <person name="San-Blas G."/>
            <person name="Soares C.M."/>
            <person name="Birren B.W."/>
            <person name="Cuomo C.A."/>
        </authorList>
    </citation>
    <scope>NUCLEOTIDE SEQUENCE [LARGE SCALE GENOMIC DNA]</scope>
    <source>
        <strain evidence="3">ATCC MYA-826 / Pb01</strain>
    </source>
</reference>
<keyword evidence="3" id="KW-1185">Reference proteome</keyword>
<evidence type="ECO:0000256" key="1">
    <source>
        <dbReference type="SAM" id="MobiDB-lite"/>
    </source>
</evidence>
<dbReference type="RefSeq" id="XP_002793538.2">
    <property type="nucleotide sequence ID" value="XM_002793492.2"/>
</dbReference>
<evidence type="ECO:0000313" key="3">
    <source>
        <dbReference type="Proteomes" id="UP000002059"/>
    </source>
</evidence>
<proteinExistence type="predicted"/>
<dbReference type="Proteomes" id="UP000002059">
    <property type="component" value="Partially assembled WGS sequence"/>
</dbReference>
<dbReference type="AlphaFoldDB" id="C1H104"/>